<evidence type="ECO:0000313" key="3">
    <source>
        <dbReference type="Proteomes" id="UP001164909"/>
    </source>
</evidence>
<protein>
    <recommendedName>
        <fullName evidence="1">DUF8042 domain-containing protein</fullName>
    </recommendedName>
</protein>
<name>A0ABY7BSS0_9FIRM</name>
<keyword evidence="3" id="KW-1185">Reference proteome</keyword>
<evidence type="ECO:0000313" key="2">
    <source>
        <dbReference type="EMBL" id="WAM34704.1"/>
    </source>
</evidence>
<sequence>MNEKYLEIVQKINELVPTISEAFEHIVNVQIPELRFEDSFYLLNDIIEAFLSISNALKIIQTEFDLQNAMSLENEIQQSLENLLELYKEPTSEKLLKKYKDDVIPLYKKWQEEILLSINKYQARKTNS</sequence>
<proteinExistence type="predicted"/>
<dbReference type="EMBL" id="CP113865">
    <property type="protein sequence ID" value="WAM34704.1"/>
    <property type="molecule type" value="Genomic_DNA"/>
</dbReference>
<dbReference type="Proteomes" id="UP001164909">
    <property type="component" value="Chromosome"/>
</dbReference>
<organism evidence="2 3">
    <name type="scientific">Caldicellulosiruptor morganii</name>
    <dbReference type="NCBI Taxonomy" id="1387555"/>
    <lineage>
        <taxon>Bacteria</taxon>
        <taxon>Bacillati</taxon>
        <taxon>Bacillota</taxon>
        <taxon>Bacillota incertae sedis</taxon>
        <taxon>Caldicellulosiruptorales</taxon>
        <taxon>Caldicellulosiruptoraceae</taxon>
        <taxon>Caldicellulosiruptor</taxon>
    </lineage>
</organism>
<gene>
    <name evidence="2" type="ORF">OTK00_000941</name>
</gene>
<feature type="domain" description="DUF8042" evidence="1">
    <location>
        <begin position="3"/>
        <end position="115"/>
    </location>
</feature>
<accession>A0ABY7BSS0</accession>
<dbReference type="Pfam" id="PF26154">
    <property type="entry name" value="DUF8042"/>
    <property type="match status" value="1"/>
</dbReference>
<dbReference type="InterPro" id="IPR058355">
    <property type="entry name" value="DUF8042"/>
</dbReference>
<dbReference type="RefSeq" id="WP_045169263.1">
    <property type="nucleotide sequence ID" value="NZ_CP113865.1"/>
</dbReference>
<reference evidence="2" key="1">
    <citation type="submission" date="2022-12" db="EMBL/GenBank/DDBJ databases">
        <authorList>
            <person name="Bing R.G."/>
            <person name="Willard D.J."/>
            <person name="Manesh M.J.H."/>
            <person name="Laemthong T."/>
            <person name="Crosby J.R."/>
            <person name="Kelly R.M."/>
        </authorList>
    </citation>
    <scope>NUCLEOTIDE SEQUENCE</scope>
    <source>
        <strain evidence="2">DSM 8990</strain>
    </source>
</reference>
<evidence type="ECO:0000259" key="1">
    <source>
        <dbReference type="Pfam" id="PF26154"/>
    </source>
</evidence>